<protein>
    <submittedName>
        <fullName evidence="2">Helix-turn-helix domain protein</fullName>
    </submittedName>
</protein>
<feature type="domain" description="HTH cro/C1-type" evidence="1">
    <location>
        <begin position="8"/>
        <end position="64"/>
    </location>
</feature>
<dbReference type="PANTHER" id="PTHR43236">
    <property type="entry name" value="ANTITOXIN HIGA1"/>
    <property type="match status" value="1"/>
</dbReference>
<dbReference type="AlphaFoldDB" id="A0A979FYN1"/>
<dbReference type="Gene3D" id="1.10.260.40">
    <property type="entry name" value="lambda repressor-like DNA-binding domains"/>
    <property type="match status" value="1"/>
</dbReference>
<dbReference type="CDD" id="cd00093">
    <property type="entry name" value="HTH_XRE"/>
    <property type="match status" value="1"/>
</dbReference>
<dbReference type="InterPro" id="IPR001387">
    <property type="entry name" value="Cro/C1-type_HTH"/>
</dbReference>
<dbReference type="Proteomes" id="UP000002215">
    <property type="component" value="Chromosome"/>
</dbReference>
<dbReference type="PROSITE" id="PS50943">
    <property type="entry name" value="HTH_CROC1"/>
    <property type="match status" value="1"/>
</dbReference>
<sequence>MQYFGERLKAARKIKGWSLQDLANQTANSITKQALSKYEADVMHPSRKILLLLSAALGVKPGYFEGQPAFRLPDFEFPRKGNVPSKQIDSIKEKVKGVLERYLQAESLLNMPVRFSNPLKTFPVADETAAAAIAVRLLDKWDLGKGPIHNITGMLEEKSIRVIEVDAPVTFDALGAWIDKVPLIVLHQDRLADIKRYYALYELGQLLLTVPETADKDRICQTFATAMLLPGDTLESLLGAKRTAIAPGELICIKEQYGLPMQVIMRHAIFKDIIDRKETAPFFRMIAENKDETGLGCYTGQEKTGRFDRMVRRLMAEEVIPAQKAEALTGIPEEALKRQLEVFAGVS</sequence>
<dbReference type="GO" id="GO:0003677">
    <property type="term" value="F:DNA binding"/>
    <property type="evidence" value="ECO:0007669"/>
    <property type="project" value="InterPro"/>
</dbReference>
<dbReference type="SUPFAM" id="SSF47413">
    <property type="entry name" value="lambda repressor-like DNA-binding domains"/>
    <property type="match status" value="1"/>
</dbReference>
<dbReference type="RefSeq" id="WP_012787703.1">
    <property type="nucleotide sequence ID" value="NC_013132.1"/>
</dbReference>
<dbReference type="PANTHER" id="PTHR43236:SF1">
    <property type="entry name" value="BLL7220 PROTEIN"/>
    <property type="match status" value="1"/>
</dbReference>
<evidence type="ECO:0000313" key="2">
    <source>
        <dbReference type="EMBL" id="ACU57527.1"/>
    </source>
</evidence>
<dbReference type="Pfam" id="PF01381">
    <property type="entry name" value="HTH_3"/>
    <property type="match status" value="1"/>
</dbReference>
<evidence type="ECO:0000259" key="1">
    <source>
        <dbReference type="PROSITE" id="PS50943"/>
    </source>
</evidence>
<dbReference type="OrthoDB" id="9794834at2"/>
<dbReference type="InterPro" id="IPR052345">
    <property type="entry name" value="Rad_response_metalloprotease"/>
</dbReference>
<organism evidence="2 3">
    <name type="scientific">Chitinophaga pinensis (strain ATCC 43595 / DSM 2588 / LMG 13176 / NBRC 15968 / NCIMB 11800 / UQM 2034)</name>
    <dbReference type="NCBI Taxonomy" id="485918"/>
    <lineage>
        <taxon>Bacteria</taxon>
        <taxon>Pseudomonadati</taxon>
        <taxon>Bacteroidota</taxon>
        <taxon>Chitinophagia</taxon>
        <taxon>Chitinophagales</taxon>
        <taxon>Chitinophagaceae</taxon>
        <taxon>Chitinophaga</taxon>
    </lineage>
</organism>
<evidence type="ECO:0000313" key="3">
    <source>
        <dbReference type="Proteomes" id="UP000002215"/>
    </source>
</evidence>
<dbReference type="EMBL" id="CP001699">
    <property type="protein sequence ID" value="ACU57527.1"/>
    <property type="molecule type" value="Genomic_DNA"/>
</dbReference>
<reference evidence="3" key="1">
    <citation type="submission" date="2009-08" db="EMBL/GenBank/DDBJ databases">
        <title>The complete genome of Chitinophaga pinensis DSM 2588.</title>
        <authorList>
            <consortium name="US DOE Joint Genome Institute (JGI-PGF)"/>
            <person name="Lucas S."/>
            <person name="Copeland A."/>
            <person name="Lapidus A."/>
            <person name="Glavina del Rio T."/>
            <person name="Dalin E."/>
            <person name="Tice H."/>
            <person name="Bruce D."/>
            <person name="Goodwin L."/>
            <person name="Pitluck S."/>
            <person name="Kyrpides N."/>
            <person name="Mavromatis K."/>
            <person name="Ivanova N."/>
            <person name="Mikhailova N."/>
            <person name="Sims D."/>
            <person name="Meinche L."/>
            <person name="Brettin T."/>
            <person name="Detter J.C."/>
            <person name="Han C."/>
            <person name="Larimer F."/>
            <person name="Land M."/>
            <person name="Hauser L."/>
            <person name="Markowitz V."/>
            <person name="Cheng J.-F."/>
            <person name="Hugenholtz P."/>
            <person name="Woyke T."/>
            <person name="Wu D."/>
            <person name="Spring S."/>
            <person name="Klenk H.-P."/>
            <person name="Eisen J.A."/>
        </authorList>
    </citation>
    <scope>NUCLEOTIDE SEQUENCE [LARGE SCALE GENOMIC DNA]</scope>
    <source>
        <strain evidence="3">ATCC 43595 / DSM 2588 / LMG 13176 / NBRC 15968 / NCIMB 11800 / UQM 2034</strain>
    </source>
</reference>
<proteinExistence type="predicted"/>
<reference evidence="2 3" key="2">
    <citation type="journal article" date="2010" name="Stand. Genomic Sci.">
        <title>Complete genome sequence of Chitinophaga pinensis type strain (UQM 2034).</title>
        <authorList>
            <person name="Glavina Del Rio T."/>
            <person name="Abt B."/>
            <person name="Spring S."/>
            <person name="Lapidus A."/>
            <person name="Nolan M."/>
            <person name="Tice H."/>
            <person name="Copeland A."/>
            <person name="Cheng J.F."/>
            <person name="Chen F."/>
            <person name="Bruce D."/>
            <person name="Goodwin L."/>
            <person name="Pitluck S."/>
            <person name="Ivanova N."/>
            <person name="Mavromatis K."/>
            <person name="Mikhailova N."/>
            <person name="Pati A."/>
            <person name="Chen A."/>
            <person name="Palaniappan K."/>
            <person name="Land M."/>
            <person name="Hauser L."/>
            <person name="Chang Y.J."/>
            <person name="Jeffries C.D."/>
            <person name="Chain P."/>
            <person name="Saunders E."/>
            <person name="Detter J.C."/>
            <person name="Brettin T."/>
            <person name="Rohde M."/>
            <person name="Goker M."/>
            <person name="Bristow J."/>
            <person name="Eisen J.A."/>
            <person name="Markowitz V."/>
            <person name="Hugenholtz P."/>
            <person name="Kyrpides N.C."/>
            <person name="Klenk H.P."/>
            <person name="Lucas S."/>
        </authorList>
    </citation>
    <scope>NUCLEOTIDE SEQUENCE [LARGE SCALE GENOMIC DNA]</scope>
    <source>
        <strain evidence="3">ATCC 43595 / DSM 2588 / LMG 13176 / NBRC 15968 / NCIMB 11800 / UQM 2034</strain>
    </source>
</reference>
<dbReference type="InterPro" id="IPR010982">
    <property type="entry name" value="Lambda_DNA-bd_dom_sf"/>
</dbReference>
<gene>
    <name evidence="2" type="ordered locus">Cpin_0018</name>
</gene>
<name>A0A979FYN1_CHIPD</name>
<dbReference type="SMART" id="SM00530">
    <property type="entry name" value="HTH_XRE"/>
    <property type="match status" value="1"/>
</dbReference>
<dbReference type="KEGG" id="cpi:Cpin_0018"/>
<accession>A0A979FYN1</accession>